<feature type="domain" description="CRM" evidence="3">
    <location>
        <begin position="2"/>
        <end position="98"/>
    </location>
</feature>
<dbReference type="PANTHER" id="PTHR40065">
    <property type="entry name" value="RNA-BINDING PROTEIN YHBY"/>
    <property type="match status" value="1"/>
</dbReference>
<name>A0A5R9DU03_9LACT</name>
<evidence type="ECO:0000313" key="4">
    <source>
        <dbReference type="EMBL" id="TLQ40627.1"/>
    </source>
</evidence>
<dbReference type="Gene3D" id="3.30.110.60">
    <property type="entry name" value="YhbY-like"/>
    <property type="match status" value="1"/>
</dbReference>
<dbReference type="OrthoDB" id="9797519at2"/>
<dbReference type="PROSITE" id="PS51295">
    <property type="entry name" value="CRM"/>
    <property type="match status" value="1"/>
</dbReference>
<dbReference type="SUPFAM" id="SSF75471">
    <property type="entry name" value="YhbY-like"/>
    <property type="match status" value="1"/>
</dbReference>
<dbReference type="GO" id="GO:0003723">
    <property type="term" value="F:RNA binding"/>
    <property type="evidence" value="ECO:0007669"/>
    <property type="project" value="UniProtKB-UniRule"/>
</dbReference>
<dbReference type="Proteomes" id="UP000306420">
    <property type="component" value="Unassembled WGS sequence"/>
</dbReference>
<dbReference type="InterPro" id="IPR051925">
    <property type="entry name" value="RNA-binding_domain"/>
</dbReference>
<dbReference type="NCBIfam" id="TIGR00253">
    <property type="entry name" value="RNA_bind_YhbY"/>
    <property type="match status" value="1"/>
</dbReference>
<dbReference type="InterPro" id="IPR017924">
    <property type="entry name" value="RNA-binding_YhbY"/>
</dbReference>
<dbReference type="InterPro" id="IPR035920">
    <property type="entry name" value="YhbY-like_sf"/>
</dbReference>
<protein>
    <submittedName>
        <fullName evidence="4">Ribosome assembly RNA-binding protein YhbY</fullName>
    </submittedName>
</protein>
<evidence type="ECO:0000259" key="3">
    <source>
        <dbReference type="PROSITE" id="PS51295"/>
    </source>
</evidence>
<sequence>MITLNKAQTKFLRKYSHNLKPLFQMGKLGLTDVFIEQVDNAIEKRELIKFVILQNSDEDLDDVANKIADEIGGVIIQTIGSTAILYRPSSKEKYQEISQQVNRLS</sequence>
<dbReference type="InterPro" id="IPR001890">
    <property type="entry name" value="RNA-binding_CRM"/>
</dbReference>
<dbReference type="PANTHER" id="PTHR40065:SF3">
    <property type="entry name" value="RNA-BINDING PROTEIN YHBY"/>
    <property type="match status" value="1"/>
</dbReference>
<dbReference type="SMART" id="SM01103">
    <property type="entry name" value="CRS1_YhbY"/>
    <property type="match status" value="1"/>
</dbReference>
<dbReference type="Pfam" id="PF01985">
    <property type="entry name" value="CRS1_YhbY"/>
    <property type="match status" value="1"/>
</dbReference>
<evidence type="ECO:0000313" key="5">
    <source>
        <dbReference type="Proteomes" id="UP000306420"/>
    </source>
</evidence>
<evidence type="ECO:0000256" key="2">
    <source>
        <dbReference type="PROSITE-ProRule" id="PRU00626"/>
    </source>
</evidence>
<proteinExistence type="predicted"/>
<keyword evidence="1 2" id="KW-0694">RNA-binding</keyword>
<gene>
    <name evidence="4" type="primary">yhbY</name>
    <name evidence="4" type="ORF">FEZ33_07815</name>
</gene>
<organism evidence="4 5">
    <name type="scientific">Ruoffia tabacinasalis</name>
    <dbReference type="NCBI Taxonomy" id="87458"/>
    <lineage>
        <taxon>Bacteria</taxon>
        <taxon>Bacillati</taxon>
        <taxon>Bacillota</taxon>
        <taxon>Bacilli</taxon>
        <taxon>Lactobacillales</taxon>
        <taxon>Aerococcaceae</taxon>
        <taxon>Ruoffia</taxon>
    </lineage>
</organism>
<dbReference type="AlphaFoldDB" id="A0A5R9DU03"/>
<dbReference type="EMBL" id="VBSP01000026">
    <property type="protein sequence ID" value="TLQ40627.1"/>
    <property type="molecule type" value="Genomic_DNA"/>
</dbReference>
<comment type="caution">
    <text evidence="4">The sequence shown here is derived from an EMBL/GenBank/DDBJ whole genome shotgun (WGS) entry which is preliminary data.</text>
</comment>
<reference evidence="4 5" key="1">
    <citation type="submission" date="2019-05" db="EMBL/GenBank/DDBJ databases">
        <title>The metagenome of a microbial culture collection derived from dairy environment covers the genomic content of the human microbiome.</title>
        <authorList>
            <person name="Roder T."/>
            <person name="Wuthrich D."/>
            <person name="Sattari Z."/>
            <person name="Von Ah U."/>
            <person name="Bar C."/>
            <person name="Ronchi F."/>
            <person name="Macpherson A.J."/>
            <person name="Ganal-Vonarburg S.C."/>
            <person name="Bruggmann R."/>
            <person name="Vergeres G."/>
        </authorList>
    </citation>
    <scope>NUCLEOTIDE SEQUENCE [LARGE SCALE GENOMIC DNA]</scope>
    <source>
        <strain evidence="4 5">FAM 24227</strain>
    </source>
</reference>
<accession>A0A5R9DU03</accession>
<dbReference type="RefSeq" id="WP_138404847.1">
    <property type="nucleotide sequence ID" value="NZ_VBSP01000026.1"/>
</dbReference>
<evidence type="ECO:0000256" key="1">
    <source>
        <dbReference type="ARBA" id="ARBA00022884"/>
    </source>
</evidence>